<evidence type="ECO:0000313" key="2">
    <source>
        <dbReference type="EMBL" id="RVX01267.1"/>
    </source>
</evidence>
<dbReference type="InterPro" id="IPR052160">
    <property type="entry name" value="Gypsy_RT_Integrase-like"/>
</dbReference>
<reference evidence="2 3" key="1">
    <citation type="journal article" date="2018" name="PLoS Genet.">
        <title>Population sequencing reveals clonal diversity and ancestral inbreeding in the grapevine cultivar Chardonnay.</title>
        <authorList>
            <person name="Roach M.J."/>
            <person name="Johnson D.L."/>
            <person name="Bohlmann J."/>
            <person name="van Vuuren H.J."/>
            <person name="Jones S.J."/>
            <person name="Pretorius I.S."/>
            <person name="Schmidt S.A."/>
            <person name="Borneman A.R."/>
        </authorList>
    </citation>
    <scope>NUCLEOTIDE SEQUENCE [LARGE SCALE GENOMIC DNA]</scope>
    <source>
        <strain evidence="3">cv. Chardonnay</strain>
        <tissue evidence="2">Leaf</tissue>
    </source>
</reference>
<comment type="caution">
    <text evidence="2">The sequence shown here is derived from an EMBL/GenBank/DDBJ whole genome shotgun (WGS) entry which is preliminary data.</text>
</comment>
<dbReference type="SUPFAM" id="SSF53098">
    <property type="entry name" value="Ribonuclease H-like"/>
    <property type="match status" value="1"/>
</dbReference>
<dbReference type="PROSITE" id="PS50994">
    <property type="entry name" value="INTEGRASE"/>
    <property type="match status" value="1"/>
</dbReference>
<name>A0A438IX34_VITVI</name>
<dbReference type="Pfam" id="PF00665">
    <property type="entry name" value="rve"/>
    <property type="match status" value="1"/>
</dbReference>
<feature type="domain" description="Integrase catalytic" evidence="1">
    <location>
        <begin position="100"/>
        <end position="264"/>
    </location>
</feature>
<organism evidence="2 3">
    <name type="scientific">Vitis vinifera</name>
    <name type="common">Grape</name>
    <dbReference type="NCBI Taxonomy" id="29760"/>
    <lineage>
        <taxon>Eukaryota</taxon>
        <taxon>Viridiplantae</taxon>
        <taxon>Streptophyta</taxon>
        <taxon>Embryophyta</taxon>
        <taxon>Tracheophyta</taxon>
        <taxon>Spermatophyta</taxon>
        <taxon>Magnoliopsida</taxon>
        <taxon>eudicotyledons</taxon>
        <taxon>Gunneridae</taxon>
        <taxon>Pentapetalae</taxon>
        <taxon>rosids</taxon>
        <taxon>Vitales</taxon>
        <taxon>Vitaceae</taxon>
        <taxon>Viteae</taxon>
        <taxon>Vitis</taxon>
    </lineage>
</organism>
<evidence type="ECO:0000259" key="1">
    <source>
        <dbReference type="PROSITE" id="PS50994"/>
    </source>
</evidence>
<proteinExistence type="predicted"/>
<sequence length="331" mass="38132">MSIEVAPWCSHIANYLVTGEVPSEWSAQDKKHFFAKIHAYYWDEPFLFKYCADQIIRKCVPEQEQSGILSHCHDSACGGHFASQKTAMKVDWEANTPDMMPLNPILIVDVFDVWGIDFMGPFPMSFGHSYILVGVDYVSKWVEAIPCRSYDHKVVLKFLKENIFSRFGVPKAIISDGGTHFCNKPFETLLAKYGVKHKVATPYHPQTSGQVELANWEIKNILMKVVNVNRKDWSIKLLDSLWAYRTAYKTILGMSPYCLVYGKACHLPVEVEYKAWWAIKKLNMDLTRVGLKRCLDLNELEEMRNGAYLNSKIAKERLKKWHDQLVGKLEE</sequence>
<protein>
    <submittedName>
        <fullName evidence="2">Gag-Pol polyprotein</fullName>
    </submittedName>
</protein>
<dbReference type="Gene3D" id="1.10.340.70">
    <property type="match status" value="1"/>
</dbReference>
<gene>
    <name evidence="2" type="primary">gag-pol_220</name>
    <name evidence="2" type="ORF">CK203_031368</name>
</gene>
<accession>A0A438IX34</accession>
<dbReference type="AlphaFoldDB" id="A0A438IX34"/>
<evidence type="ECO:0000313" key="3">
    <source>
        <dbReference type="Proteomes" id="UP000288805"/>
    </source>
</evidence>
<dbReference type="EMBL" id="QGNW01000076">
    <property type="protein sequence ID" value="RVX01267.1"/>
    <property type="molecule type" value="Genomic_DNA"/>
</dbReference>
<dbReference type="PANTHER" id="PTHR47266">
    <property type="entry name" value="ENDONUCLEASE-RELATED"/>
    <property type="match status" value="1"/>
</dbReference>
<dbReference type="InterPro" id="IPR012337">
    <property type="entry name" value="RNaseH-like_sf"/>
</dbReference>
<dbReference type="GO" id="GO:0003676">
    <property type="term" value="F:nucleic acid binding"/>
    <property type="evidence" value="ECO:0007669"/>
    <property type="project" value="InterPro"/>
</dbReference>
<dbReference type="GO" id="GO:0015074">
    <property type="term" value="P:DNA integration"/>
    <property type="evidence" value="ECO:0007669"/>
    <property type="project" value="InterPro"/>
</dbReference>
<dbReference type="Proteomes" id="UP000288805">
    <property type="component" value="Unassembled WGS sequence"/>
</dbReference>
<dbReference type="InterPro" id="IPR001584">
    <property type="entry name" value="Integrase_cat-core"/>
</dbReference>
<dbReference type="Gene3D" id="3.30.420.10">
    <property type="entry name" value="Ribonuclease H-like superfamily/Ribonuclease H"/>
    <property type="match status" value="1"/>
</dbReference>
<dbReference type="InterPro" id="IPR036397">
    <property type="entry name" value="RNaseH_sf"/>
</dbReference>